<feature type="non-terminal residue" evidence="3">
    <location>
        <position position="1"/>
    </location>
</feature>
<evidence type="ECO:0000313" key="3">
    <source>
        <dbReference type="EMBL" id="KDR85070.1"/>
    </source>
</evidence>
<dbReference type="InterPro" id="IPR009009">
    <property type="entry name" value="RlpA-like_DPBB"/>
</dbReference>
<evidence type="ECO:0000259" key="2">
    <source>
        <dbReference type="Pfam" id="PF03330"/>
    </source>
</evidence>
<keyword evidence="4" id="KW-1185">Reference proteome</keyword>
<dbReference type="PANTHER" id="PTHR31836:SF28">
    <property type="entry name" value="SRCR DOMAIN-CONTAINING PROTEIN-RELATED"/>
    <property type="match status" value="1"/>
</dbReference>
<feature type="domain" description="RlpA-like protein double-psi beta-barrel" evidence="2">
    <location>
        <begin position="42"/>
        <end position="87"/>
    </location>
</feature>
<reference evidence="4" key="1">
    <citation type="journal article" date="2014" name="Proc. Natl. Acad. Sci. U.S.A.">
        <title>Extensive sampling of basidiomycete genomes demonstrates inadequacy of the white-rot/brown-rot paradigm for wood decay fungi.</title>
        <authorList>
            <person name="Riley R."/>
            <person name="Salamov A.A."/>
            <person name="Brown D.W."/>
            <person name="Nagy L.G."/>
            <person name="Floudas D."/>
            <person name="Held B.W."/>
            <person name="Levasseur A."/>
            <person name="Lombard V."/>
            <person name="Morin E."/>
            <person name="Otillar R."/>
            <person name="Lindquist E.A."/>
            <person name="Sun H."/>
            <person name="LaButti K.M."/>
            <person name="Schmutz J."/>
            <person name="Jabbour D."/>
            <person name="Luo H."/>
            <person name="Baker S.E."/>
            <person name="Pisabarro A.G."/>
            <person name="Walton J.D."/>
            <person name="Blanchette R.A."/>
            <person name="Henrissat B."/>
            <person name="Martin F."/>
            <person name="Cullen D."/>
            <person name="Hibbett D.S."/>
            <person name="Grigoriev I.V."/>
        </authorList>
    </citation>
    <scope>NUCLEOTIDE SEQUENCE [LARGE SCALE GENOMIC DNA]</scope>
    <source>
        <strain evidence="4">CBS 339.88</strain>
    </source>
</reference>
<protein>
    <recommendedName>
        <fullName evidence="2">RlpA-like protein double-psi beta-barrel domain-containing protein</fullName>
    </recommendedName>
</protein>
<dbReference type="OrthoDB" id="623670at2759"/>
<organism evidence="3 4">
    <name type="scientific">Galerina marginata (strain CBS 339.88)</name>
    <dbReference type="NCBI Taxonomy" id="685588"/>
    <lineage>
        <taxon>Eukaryota</taxon>
        <taxon>Fungi</taxon>
        <taxon>Dikarya</taxon>
        <taxon>Basidiomycota</taxon>
        <taxon>Agaricomycotina</taxon>
        <taxon>Agaricomycetes</taxon>
        <taxon>Agaricomycetidae</taxon>
        <taxon>Agaricales</taxon>
        <taxon>Agaricineae</taxon>
        <taxon>Strophariaceae</taxon>
        <taxon>Galerina</taxon>
    </lineage>
</organism>
<dbReference type="InterPro" id="IPR036908">
    <property type="entry name" value="RlpA-like_sf"/>
</dbReference>
<accession>A0A067TPD4</accession>
<dbReference type="HOGENOM" id="CLU_047639_6_2_1"/>
<sequence>GLGACGITNNDGQHIAAVSHLLFDTFPGYAGGNPNNNPICGRTVTATYQGKSVQVALTDRCAACAITDLDFSPAAFNTIADPALGRISGMTWTWD</sequence>
<dbReference type="AlphaFoldDB" id="A0A067TPD4"/>
<evidence type="ECO:0000256" key="1">
    <source>
        <dbReference type="ARBA" id="ARBA00022729"/>
    </source>
</evidence>
<dbReference type="InterPro" id="IPR051477">
    <property type="entry name" value="Expansin_CellWall"/>
</dbReference>
<dbReference type="STRING" id="685588.A0A067TPD4"/>
<evidence type="ECO:0000313" key="4">
    <source>
        <dbReference type="Proteomes" id="UP000027222"/>
    </source>
</evidence>
<dbReference type="EMBL" id="KL142367">
    <property type="protein sequence ID" value="KDR85070.1"/>
    <property type="molecule type" value="Genomic_DNA"/>
</dbReference>
<dbReference type="Gene3D" id="2.40.40.10">
    <property type="entry name" value="RlpA-like domain"/>
    <property type="match status" value="1"/>
</dbReference>
<dbReference type="CDD" id="cd22191">
    <property type="entry name" value="DPBB_RlpA_EXP_N-like"/>
    <property type="match status" value="1"/>
</dbReference>
<gene>
    <name evidence="3" type="ORF">GALMADRAFT_54136</name>
</gene>
<name>A0A067TPD4_GALM3</name>
<proteinExistence type="predicted"/>
<dbReference type="SUPFAM" id="SSF50685">
    <property type="entry name" value="Barwin-like endoglucanases"/>
    <property type="match status" value="1"/>
</dbReference>
<dbReference type="Proteomes" id="UP000027222">
    <property type="component" value="Unassembled WGS sequence"/>
</dbReference>
<keyword evidence="1" id="KW-0732">Signal</keyword>
<dbReference type="PANTHER" id="PTHR31836">
    <property type="match status" value="1"/>
</dbReference>
<dbReference type="Pfam" id="PF03330">
    <property type="entry name" value="DPBB_1"/>
    <property type="match status" value="1"/>
</dbReference>